<reference evidence="1 2" key="1">
    <citation type="journal article" date="2013" name="Front. Microbiol.">
        <title>Comparative genomic analyses of the cyanobacterium, Lyngbya aestuarii BL J, a powerful hydrogen producer.</title>
        <authorList>
            <person name="Kothari A."/>
            <person name="Vaughn M."/>
            <person name="Garcia-Pichel F."/>
        </authorList>
    </citation>
    <scope>NUCLEOTIDE SEQUENCE [LARGE SCALE GENOMIC DNA]</scope>
    <source>
        <strain evidence="1 2">BL J</strain>
    </source>
</reference>
<dbReference type="EMBL" id="AUZM01000107">
    <property type="protein sequence ID" value="ERT04309.1"/>
    <property type="molecule type" value="Genomic_DNA"/>
</dbReference>
<accession>U7Q908</accession>
<evidence type="ECO:0000313" key="2">
    <source>
        <dbReference type="Proteomes" id="UP000017127"/>
    </source>
</evidence>
<evidence type="ECO:0000313" key="1">
    <source>
        <dbReference type="EMBL" id="ERT04309.1"/>
    </source>
</evidence>
<proteinExistence type="predicted"/>
<name>U7Q908_9CYAN</name>
<organism evidence="1 2">
    <name type="scientific">Lyngbya aestuarii BL J</name>
    <dbReference type="NCBI Taxonomy" id="1348334"/>
    <lineage>
        <taxon>Bacteria</taxon>
        <taxon>Bacillati</taxon>
        <taxon>Cyanobacteriota</taxon>
        <taxon>Cyanophyceae</taxon>
        <taxon>Oscillatoriophycideae</taxon>
        <taxon>Oscillatoriales</taxon>
        <taxon>Microcoleaceae</taxon>
        <taxon>Lyngbya</taxon>
    </lineage>
</organism>
<dbReference type="AlphaFoldDB" id="U7Q908"/>
<sequence length="46" mass="5863">MWEEINNPNEKDPLAYDLNVTLWYYSRFDREVCELIVRYSEWYRNK</sequence>
<comment type="caution">
    <text evidence="1">The sequence shown here is derived from an EMBL/GenBank/DDBJ whole genome shotgun (WGS) entry which is preliminary data.</text>
</comment>
<dbReference type="Proteomes" id="UP000017127">
    <property type="component" value="Unassembled WGS sequence"/>
</dbReference>
<keyword evidence="2" id="KW-1185">Reference proteome</keyword>
<gene>
    <name evidence="1" type="ORF">M595_5764</name>
</gene>
<protein>
    <submittedName>
        <fullName evidence="1">Uncharacterized protein</fullName>
    </submittedName>
</protein>